<keyword evidence="2" id="KW-1185">Reference proteome</keyword>
<proteinExistence type="predicted"/>
<evidence type="ECO:0000313" key="1">
    <source>
        <dbReference type="EMBL" id="QFT25330.1"/>
    </source>
</evidence>
<protein>
    <submittedName>
        <fullName evidence="1">Uncharacterized protein</fullName>
    </submittedName>
</protein>
<evidence type="ECO:0000313" key="2">
    <source>
        <dbReference type="Proteomes" id="UP000326936"/>
    </source>
</evidence>
<organism evidence="1 2">
    <name type="scientific">Vibrio aquimaris</name>
    <dbReference type="NCBI Taxonomy" id="2587862"/>
    <lineage>
        <taxon>Bacteria</taxon>
        <taxon>Pseudomonadati</taxon>
        <taxon>Pseudomonadota</taxon>
        <taxon>Gammaproteobacteria</taxon>
        <taxon>Vibrionales</taxon>
        <taxon>Vibrionaceae</taxon>
        <taxon>Vibrio</taxon>
    </lineage>
</organism>
<accession>A0A5P9CGD6</accession>
<dbReference type="EMBL" id="CP045350">
    <property type="protein sequence ID" value="QFT25330.1"/>
    <property type="molecule type" value="Genomic_DNA"/>
</dbReference>
<dbReference type="Proteomes" id="UP000326936">
    <property type="component" value="Chromosome"/>
</dbReference>
<reference evidence="1 2" key="1">
    <citation type="submission" date="2019-10" db="EMBL/GenBank/DDBJ databases">
        <title>Complete genome sequence of Vibrio sp. strain THAF100, isolated from non-filtered water from the water column of tank 6 of a marine aquarium containing stony-coral fragments. Water maintained at 26 degree C.</title>
        <authorList>
            <person name="Ruckert C."/>
            <person name="Franco A."/>
            <person name="Kalinowski J."/>
            <person name="Glaeser S."/>
        </authorList>
    </citation>
    <scope>NUCLEOTIDE SEQUENCE [LARGE SCALE GENOMIC DNA]</scope>
    <source>
        <strain evidence="1 2">THAF100</strain>
    </source>
</reference>
<name>A0A5P9CGD6_9VIBR</name>
<gene>
    <name evidence="1" type="ORF">FIV01_02575</name>
</gene>
<dbReference type="AlphaFoldDB" id="A0A5P9CGD6"/>
<dbReference type="KEGG" id="vaq:FIV01_02575"/>
<sequence length="38" mass="4366">MTHFKFVPSNNASTFEFFFISDKSITSDACDFKSKKVI</sequence>